<keyword evidence="3" id="KW-0436">Ligase</keyword>
<dbReference type="VEuPathDB" id="TrichDB:TRFO_05157"/>
<dbReference type="SUPFAM" id="SSF52374">
    <property type="entry name" value="Nucleotidylyl transferase"/>
    <property type="match status" value="1"/>
</dbReference>
<evidence type="ECO:0000256" key="7">
    <source>
        <dbReference type="ARBA" id="ARBA00023146"/>
    </source>
</evidence>
<evidence type="ECO:0000259" key="9">
    <source>
        <dbReference type="Pfam" id="PF08264"/>
    </source>
</evidence>
<dbReference type="GO" id="GO:0005524">
    <property type="term" value="F:ATP binding"/>
    <property type="evidence" value="ECO:0007669"/>
    <property type="project" value="UniProtKB-KW"/>
</dbReference>
<dbReference type="AlphaFoldDB" id="A0A1J4KDJ8"/>
<organism evidence="10 11">
    <name type="scientific">Tritrichomonas foetus</name>
    <dbReference type="NCBI Taxonomy" id="1144522"/>
    <lineage>
        <taxon>Eukaryota</taxon>
        <taxon>Metamonada</taxon>
        <taxon>Parabasalia</taxon>
        <taxon>Tritrichomonadida</taxon>
        <taxon>Tritrichomonadidae</taxon>
        <taxon>Tritrichomonas</taxon>
    </lineage>
</organism>
<name>A0A1J4KDJ8_9EUKA</name>
<reference evidence="10" key="1">
    <citation type="submission" date="2016-10" db="EMBL/GenBank/DDBJ databases">
        <authorList>
            <person name="Benchimol M."/>
            <person name="Almeida L.G."/>
            <person name="Vasconcelos A.T."/>
            <person name="Perreira-Neves A."/>
            <person name="Rosa I.A."/>
            <person name="Tasca T."/>
            <person name="Bogo M.R."/>
            <person name="de Souza W."/>
        </authorList>
    </citation>
    <scope>NUCLEOTIDE SEQUENCE [LARGE SCALE GENOMIC DNA]</scope>
    <source>
        <strain evidence="10">K</strain>
    </source>
</reference>
<keyword evidence="4" id="KW-0547">Nucleotide-binding</keyword>
<evidence type="ECO:0000256" key="1">
    <source>
        <dbReference type="ARBA" id="ARBA00005594"/>
    </source>
</evidence>
<evidence type="ECO:0000256" key="2">
    <source>
        <dbReference type="ARBA" id="ARBA00013169"/>
    </source>
</evidence>
<comment type="caution">
    <text evidence="10">The sequence shown here is derived from an EMBL/GenBank/DDBJ whole genome shotgun (WGS) entry which is preliminary data.</text>
</comment>
<dbReference type="Proteomes" id="UP000179807">
    <property type="component" value="Unassembled WGS sequence"/>
</dbReference>
<dbReference type="InterPro" id="IPR009080">
    <property type="entry name" value="tRNAsynth_Ia_anticodon-bd"/>
</dbReference>
<dbReference type="OrthoDB" id="629407at2759"/>
<dbReference type="Pfam" id="PF08264">
    <property type="entry name" value="Anticodon_1"/>
    <property type="match status" value="1"/>
</dbReference>
<evidence type="ECO:0000256" key="6">
    <source>
        <dbReference type="ARBA" id="ARBA00022917"/>
    </source>
</evidence>
<evidence type="ECO:0000313" key="11">
    <source>
        <dbReference type="Proteomes" id="UP000179807"/>
    </source>
</evidence>
<dbReference type="InterPro" id="IPR037118">
    <property type="entry name" value="Val-tRNA_synth_C_sf"/>
</dbReference>
<evidence type="ECO:0000313" key="10">
    <source>
        <dbReference type="EMBL" id="OHT07533.1"/>
    </source>
</evidence>
<keyword evidence="6" id="KW-0648">Protein biosynthesis</keyword>
<evidence type="ECO:0000256" key="8">
    <source>
        <dbReference type="ARBA" id="ARBA00029936"/>
    </source>
</evidence>
<sequence>MSKSLGNVVNPLHVIEGIDLEDLIKNLAEAHLDEKEMNTATQGMKASYPNGIPQLGADAMRMALISFAGMSRTANLNVNVIVSYRNFCNKIWNAIRFAMPNFENFKGVEFGTLSVADKWVLNKLSNAVKAAIAGCQDFLMSDAISTMIHFFHDEFCSVYLEAIKPIMSGKDEEKKKTVVSVLYEVIETSLRMLHPFMPFVTEDLWQRLPKRFDVPSIMLAPYPQVNEEWINFPTESMDTAILISQGARRIKQTYNLKSNTMKMQIITDLPNIADTFDSVHALAAIGEITTQPFGTPITPGFSSEVVSDTIEVRLDLTGLIDFEKELKNTQAKKAKILVNFNKLETKVSQPTYTTKVPQNVQETEKGLLETYRSQIKALEAVEENLKKAIEAK</sequence>
<dbReference type="PANTHER" id="PTHR11946:SF109">
    <property type="entry name" value="VALINE--TRNA LIGASE"/>
    <property type="match status" value="1"/>
</dbReference>
<keyword evidence="5" id="KW-0067">ATP-binding</keyword>
<dbReference type="CDD" id="cd07962">
    <property type="entry name" value="Anticodon_Ia_Val"/>
    <property type="match status" value="1"/>
</dbReference>
<keyword evidence="7 10" id="KW-0030">Aminoacyl-tRNA synthetase</keyword>
<evidence type="ECO:0000256" key="4">
    <source>
        <dbReference type="ARBA" id="ARBA00022741"/>
    </source>
</evidence>
<dbReference type="InterPro" id="IPR002303">
    <property type="entry name" value="Valyl-tRNA_ligase"/>
</dbReference>
<evidence type="ECO:0000256" key="5">
    <source>
        <dbReference type="ARBA" id="ARBA00022840"/>
    </source>
</evidence>
<feature type="domain" description="Methionyl/Valyl/Leucyl/Isoleucyl-tRNA synthetase anticodon-binding" evidence="9">
    <location>
        <begin position="117"/>
        <end position="261"/>
    </location>
</feature>
<dbReference type="GO" id="GO:0004832">
    <property type="term" value="F:valine-tRNA ligase activity"/>
    <property type="evidence" value="ECO:0007669"/>
    <property type="project" value="UniProtKB-EC"/>
</dbReference>
<dbReference type="RefSeq" id="XP_068360669.1">
    <property type="nucleotide sequence ID" value="XM_068492324.1"/>
</dbReference>
<evidence type="ECO:0000256" key="3">
    <source>
        <dbReference type="ARBA" id="ARBA00022598"/>
    </source>
</evidence>
<dbReference type="GO" id="GO:0006438">
    <property type="term" value="P:valyl-tRNA aminoacylation"/>
    <property type="evidence" value="ECO:0007669"/>
    <property type="project" value="InterPro"/>
</dbReference>
<dbReference type="Gene3D" id="1.10.287.380">
    <property type="entry name" value="Valyl-tRNA synthetase, C-terminal domain"/>
    <property type="match status" value="1"/>
</dbReference>
<dbReference type="GO" id="GO:0005829">
    <property type="term" value="C:cytosol"/>
    <property type="evidence" value="ECO:0007669"/>
    <property type="project" value="TreeGrafter"/>
</dbReference>
<dbReference type="EC" id="6.1.1.9" evidence="2"/>
<dbReference type="InterPro" id="IPR013155">
    <property type="entry name" value="M/V/L/I-tRNA-synth_anticd-bd"/>
</dbReference>
<accession>A0A1J4KDJ8</accession>
<dbReference type="EMBL" id="MLAK01000693">
    <property type="protein sequence ID" value="OHT07533.1"/>
    <property type="molecule type" value="Genomic_DNA"/>
</dbReference>
<dbReference type="InterPro" id="IPR033705">
    <property type="entry name" value="Anticodon_Ia_Val"/>
</dbReference>
<keyword evidence="11" id="KW-1185">Reference proteome</keyword>
<dbReference type="SUPFAM" id="SSF47323">
    <property type="entry name" value="Anticodon-binding domain of a subclass of class I aminoacyl-tRNA synthetases"/>
    <property type="match status" value="1"/>
</dbReference>
<protein>
    <recommendedName>
        <fullName evidence="2">valine--tRNA ligase</fullName>
        <ecNumber evidence="2">6.1.1.9</ecNumber>
    </recommendedName>
    <alternativeName>
        <fullName evidence="8">Valyl-tRNA synthetase</fullName>
    </alternativeName>
</protein>
<gene>
    <name evidence="10" type="ORF">TRFO_05157</name>
</gene>
<dbReference type="GeneID" id="94827028"/>
<dbReference type="Gene3D" id="1.10.730.10">
    <property type="entry name" value="Isoleucyl-tRNA Synthetase, Domain 1"/>
    <property type="match status" value="1"/>
</dbReference>
<comment type="similarity">
    <text evidence="1">Belongs to the class-I aminoacyl-tRNA synthetase family.</text>
</comment>
<dbReference type="PANTHER" id="PTHR11946">
    <property type="entry name" value="VALYL-TRNA SYNTHETASES"/>
    <property type="match status" value="1"/>
</dbReference>
<proteinExistence type="inferred from homology"/>